<keyword evidence="11" id="KW-1185">Reference proteome</keyword>
<dbReference type="NCBIfam" id="TIGR04056">
    <property type="entry name" value="OMP_RagA_SusC"/>
    <property type="match status" value="1"/>
</dbReference>
<dbReference type="InterPro" id="IPR037066">
    <property type="entry name" value="Plug_dom_sf"/>
</dbReference>
<evidence type="ECO:0000256" key="3">
    <source>
        <dbReference type="ARBA" id="ARBA00022452"/>
    </source>
</evidence>
<keyword evidence="2 7" id="KW-0813">Transport</keyword>
<evidence type="ECO:0000256" key="6">
    <source>
        <dbReference type="ARBA" id="ARBA00023237"/>
    </source>
</evidence>
<dbReference type="Pfam" id="PF07715">
    <property type="entry name" value="Plug"/>
    <property type="match status" value="1"/>
</dbReference>
<dbReference type="AlphaFoldDB" id="A0A7K1SH77"/>
<keyword evidence="3 7" id="KW-1134">Transmembrane beta strand</keyword>
<dbReference type="InterPro" id="IPR039426">
    <property type="entry name" value="TonB-dep_rcpt-like"/>
</dbReference>
<dbReference type="FunFam" id="2.170.130.10:FF:000008">
    <property type="entry name" value="SusC/RagA family TonB-linked outer membrane protein"/>
    <property type="match status" value="1"/>
</dbReference>
<dbReference type="InterPro" id="IPR023996">
    <property type="entry name" value="TonB-dep_OMP_SusC/RagA"/>
</dbReference>
<dbReference type="Pfam" id="PF13715">
    <property type="entry name" value="CarbopepD_reg_2"/>
    <property type="match status" value="1"/>
</dbReference>
<evidence type="ECO:0000256" key="4">
    <source>
        <dbReference type="ARBA" id="ARBA00022692"/>
    </source>
</evidence>
<dbReference type="Gene3D" id="2.40.170.20">
    <property type="entry name" value="TonB-dependent receptor, beta-barrel domain"/>
    <property type="match status" value="1"/>
</dbReference>
<dbReference type="InterPro" id="IPR012910">
    <property type="entry name" value="Plug_dom"/>
</dbReference>
<feature type="region of interest" description="Disordered" evidence="8">
    <location>
        <begin position="125"/>
        <end position="159"/>
    </location>
</feature>
<feature type="compositionally biased region" description="Polar residues" evidence="8">
    <location>
        <begin position="131"/>
        <end position="158"/>
    </location>
</feature>
<evidence type="ECO:0000256" key="1">
    <source>
        <dbReference type="ARBA" id="ARBA00004571"/>
    </source>
</evidence>
<dbReference type="InterPro" id="IPR036942">
    <property type="entry name" value="Beta-barrel_TonB_sf"/>
</dbReference>
<dbReference type="RefSeq" id="WP_157587884.1">
    <property type="nucleotide sequence ID" value="NZ_WPIN01000010.1"/>
</dbReference>
<dbReference type="InterPro" id="IPR008969">
    <property type="entry name" value="CarboxyPept-like_regulatory"/>
</dbReference>
<sequence length="1130" mass="123591">MKKQFYSNCCAVALYLLVGGVAQEGLAQRALAFSQQTNKTEQPGHAGQKRISLKEAFTALKGHYKVDIVFKDRAVENFSVATKDVDFRLGLEENLAIILRSTSLTFKKLKNNTYAITKNTERIGAIDDRNPQPSSVQTPTLIQESRPVNQESRPTETASPLEKVIIGKVSDERGEGLPGVSVLIKGTQQGTTTNSEGSFKLAMPDEPSVLVFSFVGYLTQEIAVGNQTSLAITLHVDQRSLDEVVVVGYGTVKKSDLTGSVSSVKGTDISAFPSANVMQGLSGRASGVQVKQNTGAPGGTVSVRIRGTNSIQGSNEPLYVIDGFPVSGQPLMLNNSEIESIEILKDASAVAIYGSRGANGVVLISTKSGKEGKMRVDYESNYGSQQLRKKIELMNAQEYATFYNILSANQGTSPSYTQEQINSFGQGFDWQDFVFRKAPIQTHSLNISGGNAKTQFSVSGSYYGQDGIIKGSDYQRYGLRTNINHSISNKIKVAFSTTLSRNQTSRQNSGGGIQGQSLISASLVASPIQTPYNDDGTYRVLTSPLPIIVINPLNFINETSDKGFSNKVLANASLSFEPLNGLILKVYGGVENSDDRNDFYRTRNFFNQQSNASVTTTQFTSLLNENTITYSKNIGAKHKIVALGGFTYQDFVNTSLSASGTGFLSDVTESYNLAAATIPGIPGSSYAKSVLLSYLGRVNYSFNDRILATVSFRSDGSSKYSEGNKWGFFPSAALAWKVKEEPFLAKNDVISDLKLRGSWGRTGSQAIDAYATLNQLAVGKTVFGDALYNTFAPSTTLPGNLKWETTEQTDFGMDLAFLNNRIQVTADYYIKNTQDLLNSVQLPSSMGFTNTIRNIGIIQNKGFEFSVNGAVVNKGAFKWDLNGNIAFNKSKVVKLYGGQQILTGRVSVLIFDDNITMLREGEPMGVFYGYQEDGYDQKGSVKYKDINNDGVINTNDKVILGNPNPKFIYGLNSFMSYKGIDLSLFWQGSQANDIANISGIGNTLHYSWGMNMLKDVLNNTWTPENPNAKYPKVTMFQNINFSNRFIEDGSYLRLRNIELGYSLPTAKWNLTWIRNAKIYVSGQNLLTFTKYSWWDPDVNSAGGASSVTQGIDFSTYPVAKSYTVGLRVGF</sequence>
<dbReference type="Gene3D" id="2.60.40.1120">
    <property type="entry name" value="Carboxypeptidase-like, regulatory domain"/>
    <property type="match status" value="1"/>
</dbReference>
<dbReference type="SUPFAM" id="SSF56935">
    <property type="entry name" value="Porins"/>
    <property type="match status" value="1"/>
</dbReference>
<keyword evidence="5 7" id="KW-0472">Membrane</keyword>
<dbReference type="InterPro" id="IPR023997">
    <property type="entry name" value="TonB-dep_OMP_SusC/RagA_CS"/>
</dbReference>
<evidence type="ECO:0000313" key="11">
    <source>
        <dbReference type="Proteomes" id="UP000436006"/>
    </source>
</evidence>
<evidence type="ECO:0000256" key="7">
    <source>
        <dbReference type="PROSITE-ProRule" id="PRU01360"/>
    </source>
</evidence>
<evidence type="ECO:0000259" key="9">
    <source>
        <dbReference type="Pfam" id="PF07715"/>
    </source>
</evidence>
<comment type="caution">
    <text evidence="10">The sequence shown here is derived from an EMBL/GenBank/DDBJ whole genome shotgun (WGS) entry which is preliminary data.</text>
</comment>
<name>A0A7K1SH77_9BACT</name>
<feature type="domain" description="TonB-dependent receptor plug" evidence="9">
    <location>
        <begin position="254"/>
        <end position="361"/>
    </location>
</feature>
<evidence type="ECO:0000256" key="8">
    <source>
        <dbReference type="SAM" id="MobiDB-lite"/>
    </source>
</evidence>
<accession>A0A7K1SH77</accession>
<comment type="subcellular location">
    <subcellularLocation>
        <location evidence="1 7">Cell outer membrane</location>
        <topology evidence="1 7">Multi-pass membrane protein</topology>
    </subcellularLocation>
</comment>
<dbReference type="Gene3D" id="2.170.130.10">
    <property type="entry name" value="TonB-dependent receptor, plug domain"/>
    <property type="match status" value="1"/>
</dbReference>
<reference evidence="10 11" key="1">
    <citation type="submission" date="2019-12" db="EMBL/GenBank/DDBJ databases">
        <title>Spirosoma sp. HMF4905 genome sequencing and assembly.</title>
        <authorList>
            <person name="Kang H."/>
            <person name="Cha I."/>
            <person name="Kim H."/>
            <person name="Joh K."/>
        </authorList>
    </citation>
    <scope>NUCLEOTIDE SEQUENCE [LARGE SCALE GENOMIC DNA]</scope>
    <source>
        <strain evidence="10 11">HMF4905</strain>
    </source>
</reference>
<protein>
    <submittedName>
        <fullName evidence="10">SusC/RagA family TonB-linked outer membrane protein</fullName>
    </submittedName>
</protein>
<evidence type="ECO:0000256" key="2">
    <source>
        <dbReference type="ARBA" id="ARBA00022448"/>
    </source>
</evidence>
<keyword evidence="4 7" id="KW-0812">Transmembrane</keyword>
<proteinExistence type="inferred from homology"/>
<evidence type="ECO:0000256" key="5">
    <source>
        <dbReference type="ARBA" id="ARBA00023136"/>
    </source>
</evidence>
<dbReference type="EMBL" id="WPIN01000010">
    <property type="protein sequence ID" value="MVM33162.1"/>
    <property type="molecule type" value="Genomic_DNA"/>
</dbReference>
<dbReference type="GO" id="GO:0009279">
    <property type="term" value="C:cell outer membrane"/>
    <property type="evidence" value="ECO:0007669"/>
    <property type="project" value="UniProtKB-SubCell"/>
</dbReference>
<evidence type="ECO:0000313" key="10">
    <source>
        <dbReference type="EMBL" id="MVM33162.1"/>
    </source>
</evidence>
<gene>
    <name evidence="10" type="ORF">GO755_24185</name>
</gene>
<dbReference type="NCBIfam" id="TIGR04057">
    <property type="entry name" value="SusC_RagA_signa"/>
    <property type="match status" value="1"/>
</dbReference>
<dbReference type="SUPFAM" id="SSF49464">
    <property type="entry name" value="Carboxypeptidase regulatory domain-like"/>
    <property type="match status" value="1"/>
</dbReference>
<dbReference type="PROSITE" id="PS52016">
    <property type="entry name" value="TONB_DEPENDENT_REC_3"/>
    <property type="match status" value="1"/>
</dbReference>
<organism evidence="10 11">
    <name type="scientific">Spirosoma arboris</name>
    <dbReference type="NCBI Taxonomy" id="2682092"/>
    <lineage>
        <taxon>Bacteria</taxon>
        <taxon>Pseudomonadati</taxon>
        <taxon>Bacteroidota</taxon>
        <taxon>Cytophagia</taxon>
        <taxon>Cytophagales</taxon>
        <taxon>Cytophagaceae</taxon>
        <taxon>Spirosoma</taxon>
    </lineage>
</organism>
<keyword evidence="6 7" id="KW-0998">Cell outer membrane</keyword>
<comment type="similarity">
    <text evidence="7">Belongs to the TonB-dependent receptor family.</text>
</comment>
<dbReference type="Proteomes" id="UP000436006">
    <property type="component" value="Unassembled WGS sequence"/>
</dbReference>